<dbReference type="UniPathway" id="UPA00973"/>
<feature type="binding site" evidence="17">
    <location>
        <position position="373"/>
    </location>
    <ligand>
        <name>acetyl-CoA</name>
        <dbReference type="ChEBI" id="CHEBI:57288"/>
    </ligand>
</feature>
<dbReference type="Gene3D" id="3.90.550.10">
    <property type="entry name" value="Spore Coat Polysaccharide Biosynthesis Protein SpsA, Chain A"/>
    <property type="match status" value="1"/>
</dbReference>
<comment type="pathway">
    <text evidence="17">Nucleotide-sugar biosynthesis; UDP-N-acetyl-alpha-D-glucosamine biosynthesis; UDP-N-acetyl-alpha-D-glucosamine from N-acetyl-alpha-D-glucosamine 1-phosphate: step 1/1.</text>
</comment>
<evidence type="ECO:0000256" key="14">
    <source>
        <dbReference type="ARBA" id="ARBA00048247"/>
    </source>
</evidence>
<comment type="similarity">
    <text evidence="2 17">In the N-terminal section; belongs to the N-acetylglucosamine-1-phosphate uridyltransferase family.</text>
</comment>
<dbReference type="InterPro" id="IPR011004">
    <property type="entry name" value="Trimer_LpxA-like_sf"/>
</dbReference>
<name>A0A5B8UCK5_9ACTN</name>
<dbReference type="PANTHER" id="PTHR43584">
    <property type="entry name" value="NUCLEOTIDYL TRANSFERASE"/>
    <property type="match status" value="1"/>
</dbReference>
<dbReference type="KEGG" id="bsol:FSW04_07805"/>
<dbReference type="EMBL" id="CP042430">
    <property type="protein sequence ID" value="QEC50694.1"/>
    <property type="molecule type" value="Genomic_DNA"/>
</dbReference>
<keyword evidence="13 17" id="KW-0961">Cell wall biogenesis/degradation</keyword>
<evidence type="ECO:0000256" key="1">
    <source>
        <dbReference type="ARBA" id="ARBA00007707"/>
    </source>
</evidence>
<dbReference type="InterPro" id="IPR038009">
    <property type="entry name" value="GlmU_C_LbH"/>
</dbReference>
<dbReference type="InterPro" id="IPR025877">
    <property type="entry name" value="MobA-like_NTP_Trfase"/>
</dbReference>
<comment type="subcellular location">
    <subcellularLocation>
        <location evidence="17">Cytoplasm</location>
    </subcellularLocation>
</comment>
<dbReference type="GO" id="GO:0009252">
    <property type="term" value="P:peptidoglycan biosynthetic process"/>
    <property type="evidence" value="ECO:0007669"/>
    <property type="project" value="UniProtKB-UniRule"/>
</dbReference>
<feature type="region of interest" description="N-acetyltransferase" evidence="17">
    <location>
        <begin position="245"/>
        <end position="448"/>
    </location>
</feature>
<comment type="pathway">
    <text evidence="17">Bacterial outer membrane biogenesis; LPS lipid A biosynthesis.</text>
</comment>
<organism evidence="19 20">
    <name type="scientific">Baekduia soli</name>
    <dbReference type="NCBI Taxonomy" id="496014"/>
    <lineage>
        <taxon>Bacteria</taxon>
        <taxon>Bacillati</taxon>
        <taxon>Actinomycetota</taxon>
        <taxon>Thermoleophilia</taxon>
        <taxon>Solirubrobacterales</taxon>
        <taxon>Baekduiaceae</taxon>
        <taxon>Baekduia</taxon>
    </lineage>
</organism>
<dbReference type="InterPro" id="IPR029044">
    <property type="entry name" value="Nucleotide-diphossugar_trans"/>
</dbReference>
<keyword evidence="4 17" id="KW-0808">Transferase</keyword>
<comment type="function">
    <text evidence="16 17">Catalyzes the last two sequential reactions in the de novo biosynthetic pathway for UDP-N-acetylglucosamine (UDP-GlcNAc). The C-terminal domain catalyzes the transfer of acetyl group from acetyl coenzyme A to glucosamine-1-phosphate (GlcN-1-P) to produce N-acetylglucosamine-1-phosphate (GlcNAc-1-P), which is converted into UDP-GlcNAc by the transfer of uridine 5-monophosphate (from uridine 5-triphosphate), a reaction catalyzed by the N-terminal domain.</text>
</comment>
<evidence type="ECO:0000256" key="3">
    <source>
        <dbReference type="ARBA" id="ARBA00022490"/>
    </source>
</evidence>
<feature type="binding site" evidence="17">
    <location>
        <position position="130"/>
    </location>
    <ligand>
        <name>UDP-N-acetyl-alpha-D-glucosamine</name>
        <dbReference type="ChEBI" id="CHEBI:57705"/>
    </ligand>
</feature>
<evidence type="ECO:0000256" key="16">
    <source>
        <dbReference type="ARBA" id="ARBA00049628"/>
    </source>
</evidence>
<comment type="caution">
    <text evidence="17">Lacks conserved residue(s) required for the propagation of feature annotation.</text>
</comment>
<feature type="binding site" evidence="17">
    <location>
        <position position="93"/>
    </location>
    <ligand>
        <name>Mg(2+)</name>
        <dbReference type="ChEBI" id="CHEBI:18420"/>
    </ligand>
</feature>
<dbReference type="NCBIfam" id="TIGR01173">
    <property type="entry name" value="glmU"/>
    <property type="match status" value="1"/>
</dbReference>
<evidence type="ECO:0000256" key="15">
    <source>
        <dbReference type="ARBA" id="ARBA00048493"/>
    </source>
</evidence>
<dbReference type="PANTHER" id="PTHR43584:SF3">
    <property type="entry name" value="BIFUNCTIONAL PROTEIN GLMU"/>
    <property type="match status" value="1"/>
</dbReference>
<feature type="binding site" evidence="17">
    <location>
        <position position="326"/>
    </location>
    <ligand>
        <name>UDP-N-acetyl-alpha-D-glucosamine</name>
        <dbReference type="ChEBI" id="CHEBI:57705"/>
    </ligand>
</feature>
<dbReference type="CDD" id="cd03353">
    <property type="entry name" value="LbH_GlmU_C"/>
    <property type="match status" value="1"/>
</dbReference>
<dbReference type="GO" id="GO:0016020">
    <property type="term" value="C:membrane"/>
    <property type="evidence" value="ECO:0007669"/>
    <property type="project" value="GOC"/>
</dbReference>
<feature type="region of interest" description="Pyrophosphorylase" evidence="17">
    <location>
        <begin position="1"/>
        <end position="223"/>
    </location>
</feature>
<dbReference type="GO" id="GO:0003977">
    <property type="term" value="F:UDP-N-acetylglucosamine diphosphorylase activity"/>
    <property type="evidence" value="ECO:0007669"/>
    <property type="project" value="UniProtKB-UniRule"/>
</dbReference>
<keyword evidence="7 17" id="KW-0677">Repeat</keyword>
<feature type="binding site" evidence="17">
    <location>
        <position position="64"/>
    </location>
    <ligand>
        <name>UDP-N-acetyl-alpha-D-glucosamine</name>
        <dbReference type="ChEBI" id="CHEBI:57705"/>
    </ligand>
</feature>
<evidence type="ECO:0000256" key="5">
    <source>
        <dbReference type="ARBA" id="ARBA00022695"/>
    </source>
</evidence>
<evidence type="ECO:0000256" key="13">
    <source>
        <dbReference type="ARBA" id="ARBA00023316"/>
    </source>
</evidence>
<keyword evidence="10 17" id="KW-0573">Peptidoglycan synthesis</keyword>
<evidence type="ECO:0000259" key="18">
    <source>
        <dbReference type="Pfam" id="PF12804"/>
    </source>
</evidence>
<evidence type="ECO:0000313" key="19">
    <source>
        <dbReference type="EMBL" id="QEC50694.1"/>
    </source>
</evidence>
<comment type="similarity">
    <text evidence="1 17">In the C-terminal section; belongs to the transferase hexapeptide repeat family.</text>
</comment>
<keyword evidence="8 17" id="KW-0460">Magnesium</keyword>
<dbReference type="InterPro" id="IPR050065">
    <property type="entry name" value="GlmU-like"/>
</dbReference>
<dbReference type="OrthoDB" id="9775031at2"/>
<feature type="binding site" evidence="17">
    <location>
        <position position="15"/>
    </location>
    <ligand>
        <name>UDP-N-acetyl-alpha-D-glucosamine</name>
        <dbReference type="ChEBI" id="CHEBI:57705"/>
    </ligand>
</feature>
<keyword evidence="12 17" id="KW-0012">Acyltransferase</keyword>
<dbReference type="GO" id="GO:0005737">
    <property type="term" value="C:cytoplasm"/>
    <property type="evidence" value="ECO:0007669"/>
    <property type="project" value="UniProtKB-SubCell"/>
</dbReference>
<accession>A0A5B8UCK5</accession>
<comment type="catalytic activity">
    <reaction evidence="14 17">
        <text>alpha-D-glucosamine 1-phosphate + acetyl-CoA = N-acetyl-alpha-D-glucosamine 1-phosphate + CoA + H(+)</text>
        <dbReference type="Rhea" id="RHEA:13725"/>
        <dbReference type="ChEBI" id="CHEBI:15378"/>
        <dbReference type="ChEBI" id="CHEBI:57287"/>
        <dbReference type="ChEBI" id="CHEBI:57288"/>
        <dbReference type="ChEBI" id="CHEBI:57776"/>
        <dbReference type="ChEBI" id="CHEBI:58516"/>
        <dbReference type="EC" id="2.3.1.157"/>
    </reaction>
</comment>
<feature type="binding site" evidence="17">
    <location>
        <position position="221"/>
    </location>
    <ligand>
        <name>Mg(2+)</name>
        <dbReference type="ChEBI" id="CHEBI:18420"/>
    </ligand>
</feature>
<feature type="binding site" evidence="17">
    <location>
        <begin position="379"/>
        <end position="380"/>
    </location>
    <ligand>
        <name>acetyl-CoA</name>
        <dbReference type="ChEBI" id="CHEBI:57288"/>
    </ligand>
</feature>
<feature type="active site" description="Proton acceptor" evidence="17">
    <location>
        <position position="356"/>
    </location>
</feature>
<feature type="binding site" evidence="17">
    <location>
        <position position="163"/>
    </location>
    <ligand>
        <name>UDP-N-acetyl-alpha-D-glucosamine</name>
        <dbReference type="ChEBI" id="CHEBI:57705"/>
    </ligand>
</feature>
<evidence type="ECO:0000256" key="6">
    <source>
        <dbReference type="ARBA" id="ARBA00022723"/>
    </source>
</evidence>
<dbReference type="EC" id="2.7.7.23" evidence="17"/>
<dbReference type="GO" id="GO:0000287">
    <property type="term" value="F:magnesium ion binding"/>
    <property type="evidence" value="ECO:0007669"/>
    <property type="project" value="UniProtKB-UniRule"/>
</dbReference>
<comment type="subunit">
    <text evidence="17">Homotrimer.</text>
</comment>
<evidence type="ECO:0000313" key="20">
    <source>
        <dbReference type="Proteomes" id="UP000321805"/>
    </source>
</evidence>
<feature type="domain" description="MobA-like NTP transferase" evidence="18">
    <location>
        <begin position="1"/>
        <end position="129"/>
    </location>
</feature>
<gene>
    <name evidence="17 19" type="primary">glmU</name>
    <name evidence="19" type="ORF">FSW04_07805</name>
</gene>
<keyword evidence="6 17" id="KW-0479">Metal-binding</keyword>
<evidence type="ECO:0000256" key="12">
    <source>
        <dbReference type="ARBA" id="ARBA00023315"/>
    </source>
</evidence>
<dbReference type="GO" id="GO:0009245">
    <property type="term" value="P:lipid A biosynthetic process"/>
    <property type="evidence" value="ECO:0007669"/>
    <property type="project" value="UniProtKB-UniRule"/>
</dbReference>
<feature type="binding site" evidence="17">
    <location>
        <begin position="91"/>
        <end position="93"/>
    </location>
    <ligand>
        <name>UDP-N-acetyl-alpha-D-glucosamine</name>
        <dbReference type="ChEBI" id="CHEBI:57705"/>
    </ligand>
</feature>
<dbReference type="SUPFAM" id="SSF51161">
    <property type="entry name" value="Trimeric LpxA-like enzymes"/>
    <property type="match status" value="1"/>
</dbReference>
<protein>
    <recommendedName>
        <fullName evidence="17">Bifunctional protein GlmU</fullName>
    </recommendedName>
    <domain>
        <recommendedName>
            <fullName evidence="17">UDP-N-acetylglucosamine pyrophosphorylase</fullName>
            <ecNumber evidence="17">2.7.7.23</ecNumber>
        </recommendedName>
        <alternativeName>
            <fullName evidence="17">N-acetylglucosamine-1-phosphate uridyltransferase</fullName>
        </alternativeName>
    </domain>
    <domain>
        <recommendedName>
            <fullName evidence="17">Glucosamine-1-phosphate N-acetyltransferase</fullName>
            <ecNumber evidence="17">2.3.1.157</ecNumber>
        </recommendedName>
    </domain>
</protein>
<feature type="binding site" evidence="17">
    <location>
        <position position="344"/>
    </location>
    <ligand>
        <name>UDP-N-acetyl-alpha-D-glucosamine</name>
        <dbReference type="ChEBI" id="CHEBI:57705"/>
    </ligand>
</feature>
<dbReference type="CDD" id="cd02540">
    <property type="entry name" value="GT2_GlmU_N_bac"/>
    <property type="match status" value="1"/>
</dbReference>
<keyword evidence="5 17" id="KW-0548">Nucleotidyltransferase</keyword>
<comment type="cofactor">
    <cofactor evidence="17">
        <name>Mg(2+)</name>
        <dbReference type="ChEBI" id="CHEBI:18420"/>
    </cofactor>
    <text evidence="17">Binds 1 Mg(2+) ion per subunit.</text>
</comment>
<dbReference type="UniPathway" id="UPA00113">
    <property type="reaction ID" value="UER00532"/>
</dbReference>
<evidence type="ECO:0000256" key="9">
    <source>
        <dbReference type="ARBA" id="ARBA00022960"/>
    </source>
</evidence>
<dbReference type="GO" id="GO:0008360">
    <property type="term" value="P:regulation of cell shape"/>
    <property type="evidence" value="ECO:0007669"/>
    <property type="project" value="UniProtKB-KW"/>
</dbReference>
<feature type="binding site" evidence="17">
    <location>
        <position position="435"/>
    </location>
    <ligand>
        <name>acetyl-CoA</name>
        <dbReference type="ChEBI" id="CHEBI:57288"/>
    </ligand>
</feature>
<evidence type="ECO:0000256" key="4">
    <source>
        <dbReference type="ARBA" id="ARBA00022679"/>
    </source>
</evidence>
<feature type="binding site" evidence="17">
    <location>
        <position position="370"/>
    </location>
    <ligand>
        <name>UDP-N-acetyl-alpha-D-glucosamine</name>
        <dbReference type="ChEBI" id="CHEBI:57705"/>
    </ligand>
</feature>
<dbReference type="HAMAP" id="MF_01631">
    <property type="entry name" value="GlmU"/>
    <property type="match status" value="1"/>
</dbReference>
<feature type="binding site" evidence="17">
    <location>
        <position position="359"/>
    </location>
    <ligand>
        <name>UDP-N-acetyl-alpha-D-glucosamine</name>
        <dbReference type="ChEBI" id="CHEBI:57705"/>
    </ligand>
</feature>
<comment type="catalytic activity">
    <reaction evidence="15 17">
        <text>N-acetyl-alpha-D-glucosamine 1-phosphate + UTP + H(+) = UDP-N-acetyl-alpha-D-glucosamine + diphosphate</text>
        <dbReference type="Rhea" id="RHEA:13509"/>
        <dbReference type="ChEBI" id="CHEBI:15378"/>
        <dbReference type="ChEBI" id="CHEBI:33019"/>
        <dbReference type="ChEBI" id="CHEBI:46398"/>
        <dbReference type="ChEBI" id="CHEBI:57705"/>
        <dbReference type="ChEBI" id="CHEBI:57776"/>
        <dbReference type="EC" id="2.7.7.23"/>
    </reaction>
</comment>
<evidence type="ECO:0000256" key="2">
    <source>
        <dbReference type="ARBA" id="ARBA00007947"/>
    </source>
</evidence>
<sequence length="448" mass="46266">MAAGQGTRMRSALPKVLHELCGRPMVAWPVLAALEAGAQRVVVVASPHVDLAPALPEGVLTAIQEVADGTGGAVLAGLDQTQPGVPVVVLSGDVPLVSAQAIGDLVAAHVASGAAATMVTTELEDPTGYGRVVRDADGRVERVVETKADGDATPEELALREVNTGIFCFDHAALAEALPRVGTDNAQGEKYLPDVLTLLRARGDVVAAHVVQDPGLVLGINDRVALAEVRALAQRRILEDHMRAGVTIVDPGSTLIDAGITIGQDTIIEPSTYLRGATTVGARAHLGPATTIVDATLHDATTVRHSWVQEAELHPGATVGPFAYLRPGTVLRDGAKAGTFVEIKNSDIGEGTKVPHLSYVGDADVGPGTNLGAATITANYNGKTKVKSRTTIGTGVRTSVDTTLVAPVSLGDGAYTAAGSVVVEDVPDRALAVARARQRNIEGYADRE</sequence>
<keyword evidence="20" id="KW-1185">Reference proteome</keyword>
<dbReference type="Proteomes" id="UP000321805">
    <property type="component" value="Chromosome"/>
</dbReference>
<evidence type="ECO:0000256" key="10">
    <source>
        <dbReference type="ARBA" id="ARBA00022984"/>
    </source>
</evidence>
<dbReference type="GO" id="GO:0071555">
    <property type="term" value="P:cell wall organization"/>
    <property type="evidence" value="ECO:0007669"/>
    <property type="project" value="UniProtKB-KW"/>
</dbReference>
<evidence type="ECO:0000256" key="8">
    <source>
        <dbReference type="ARBA" id="ARBA00022842"/>
    </source>
</evidence>
<dbReference type="SUPFAM" id="SSF53448">
    <property type="entry name" value="Nucleotide-diphospho-sugar transferases"/>
    <property type="match status" value="1"/>
</dbReference>
<evidence type="ECO:0000256" key="7">
    <source>
        <dbReference type="ARBA" id="ARBA00022737"/>
    </source>
</evidence>
<dbReference type="EC" id="2.3.1.157" evidence="17"/>
<dbReference type="Pfam" id="PF12804">
    <property type="entry name" value="NTP_transf_3"/>
    <property type="match status" value="1"/>
</dbReference>
<dbReference type="InterPro" id="IPR005882">
    <property type="entry name" value="Bifunctional_GlmU"/>
</dbReference>
<keyword evidence="11 17" id="KW-0511">Multifunctional enzyme</keyword>
<dbReference type="AlphaFoldDB" id="A0A5B8UCK5"/>
<reference evidence="19 20" key="1">
    <citation type="journal article" date="2018" name="J. Microbiol.">
        <title>Baekduia soli gen. nov., sp. nov., a novel bacterium isolated from the soil of Baekdu Mountain and proposal of a novel family name, Baekduiaceae fam. nov.</title>
        <authorList>
            <person name="An D.S."/>
            <person name="Siddiqi M.Z."/>
            <person name="Kim K.H."/>
            <person name="Yu H.S."/>
            <person name="Im W.T."/>
        </authorList>
    </citation>
    <scope>NUCLEOTIDE SEQUENCE [LARGE SCALE GENOMIC DNA]</scope>
    <source>
        <strain evidence="19 20">BR7-21</strain>
    </source>
</reference>
<evidence type="ECO:0000256" key="11">
    <source>
        <dbReference type="ARBA" id="ARBA00023268"/>
    </source>
</evidence>
<feature type="binding site" evidence="17">
    <location>
        <position position="145"/>
    </location>
    <ligand>
        <name>UDP-N-acetyl-alpha-D-glucosamine</name>
        <dbReference type="ChEBI" id="CHEBI:57705"/>
    </ligand>
</feature>
<proteinExistence type="inferred from homology"/>
<comment type="pathway">
    <text evidence="17">Nucleotide-sugar biosynthesis; UDP-N-acetyl-alpha-D-glucosamine biosynthesis; N-acetyl-alpha-D-glucosamine 1-phosphate from alpha-D-glucosamine 6-phosphate (route II): step 2/2.</text>
</comment>
<feature type="region of interest" description="Linker" evidence="17">
    <location>
        <begin position="224"/>
        <end position="244"/>
    </location>
</feature>
<feature type="binding site" evidence="17">
    <location>
        <begin position="69"/>
        <end position="70"/>
    </location>
    <ligand>
        <name>UDP-N-acetyl-alpha-D-glucosamine</name>
        <dbReference type="ChEBI" id="CHEBI:57705"/>
    </ligand>
</feature>
<dbReference type="GO" id="GO:0000902">
    <property type="term" value="P:cell morphogenesis"/>
    <property type="evidence" value="ECO:0007669"/>
    <property type="project" value="UniProtKB-UniRule"/>
</dbReference>
<keyword evidence="9 17" id="KW-0133">Cell shape</keyword>
<dbReference type="GO" id="GO:0019134">
    <property type="term" value="F:glucosamine-1-phosphate N-acetyltransferase activity"/>
    <property type="evidence" value="ECO:0007669"/>
    <property type="project" value="UniProtKB-UniRule"/>
</dbReference>
<evidence type="ECO:0000256" key="17">
    <source>
        <dbReference type="HAMAP-Rule" id="MF_01631"/>
    </source>
</evidence>
<keyword evidence="3 17" id="KW-0963">Cytoplasm</keyword>
<dbReference type="GO" id="GO:0006048">
    <property type="term" value="P:UDP-N-acetylglucosamine biosynthetic process"/>
    <property type="evidence" value="ECO:0007669"/>
    <property type="project" value="UniProtKB-UniPathway"/>
</dbReference>
<dbReference type="Gene3D" id="2.160.10.10">
    <property type="entry name" value="Hexapeptide repeat proteins"/>
    <property type="match status" value="1"/>
</dbReference>
<feature type="binding site" evidence="17">
    <location>
        <position position="221"/>
    </location>
    <ligand>
        <name>UDP-N-acetyl-alpha-D-glucosamine</name>
        <dbReference type="ChEBI" id="CHEBI:57705"/>
    </ligand>
</feature>
<feature type="binding site" evidence="17">
    <location>
        <position position="418"/>
    </location>
    <ligand>
        <name>acetyl-CoA</name>
        <dbReference type="ChEBI" id="CHEBI:57288"/>
    </ligand>
</feature>